<keyword evidence="4 6" id="KW-1133">Transmembrane helix</keyword>
<gene>
    <name evidence="7" type="ORF">GCM10010954_13460</name>
</gene>
<dbReference type="Pfam" id="PF04286">
    <property type="entry name" value="DUF445"/>
    <property type="match status" value="1"/>
</dbReference>
<dbReference type="PIRSF" id="PIRSF032178">
    <property type="entry name" value="UCP032178"/>
    <property type="match status" value="1"/>
</dbReference>
<name>A0A917B3G6_HALAA</name>
<dbReference type="InterPro" id="IPR007383">
    <property type="entry name" value="DUF445"/>
</dbReference>
<evidence type="ECO:0000256" key="5">
    <source>
        <dbReference type="ARBA" id="ARBA00023136"/>
    </source>
</evidence>
<dbReference type="EMBL" id="BMEL01000001">
    <property type="protein sequence ID" value="GGF16145.1"/>
    <property type="molecule type" value="Genomic_DNA"/>
</dbReference>
<sequence>MSTFILILLMMAVGAAIGGVTNSLAIKMLFRPYRAIHLGSFRLPFTPGLIPKRQNELARQLGKMVVNHLLTAEGLKRKIEGKEFQNQITTFAQTEVEKALQSDQSLEQLFHSFDVDIDRERVEDAVAAWIDRRYNGMMEEMRQQKLKDVLSSDWQQRAEAGTDQLAHYIQQKVHQFLTSREGKEKVGALIDDYLEKQGFLGNMIQSFMGSERVIDRVHPVIVRYVSARETTEWLQSMLQTELKSALNQPIGYFEQKIGKETISYGLGQAVTKSLPIEEWLRQSVADWTKPLHSKIILDVVPALVPKATHLLSSKIETMMESMNLSEIVQEQVESFNVSRLEEMVLDISRREFKMITYLGALLGGLIGILQGILVLFIG</sequence>
<reference evidence="7" key="2">
    <citation type="submission" date="2020-09" db="EMBL/GenBank/DDBJ databases">
        <authorList>
            <person name="Sun Q."/>
            <person name="Zhou Y."/>
        </authorList>
    </citation>
    <scope>NUCLEOTIDE SEQUENCE</scope>
    <source>
        <strain evidence="7">CGMCC 1.12153</strain>
    </source>
</reference>
<dbReference type="PANTHER" id="PTHR35791">
    <property type="entry name" value="UPF0754 MEMBRANE PROTEIN YHEB"/>
    <property type="match status" value="1"/>
</dbReference>
<evidence type="ECO:0000313" key="7">
    <source>
        <dbReference type="EMBL" id="GGF16145.1"/>
    </source>
</evidence>
<evidence type="ECO:0000313" key="8">
    <source>
        <dbReference type="Proteomes" id="UP000660110"/>
    </source>
</evidence>
<protein>
    <submittedName>
        <fullName evidence="7">UPF0754 membrane protein</fullName>
    </submittedName>
</protein>
<accession>A0A917B3G6</accession>
<comment type="similarity">
    <text evidence="2">Belongs to the UPF0754 family.</text>
</comment>
<keyword evidence="3 6" id="KW-0812">Transmembrane</keyword>
<organism evidence="7 8">
    <name type="scientific">Halobacillus andaensis</name>
    <dbReference type="NCBI Taxonomy" id="1176239"/>
    <lineage>
        <taxon>Bacteria</taxon>
        <taxon>Bacillati</taxon>
        <taxon>Bacillota</taxon>
        <taxon>Bacilli</taxon>
        <taxon>Bacillales</taxon>
        <taxon>Bacillaceae</taxon>
        <taxon>Halobacillus</taxon>
    </lineage>
</organism>
<comment type="subcellular location">
    <subcellularLocation>
        <location evidence="1">Cell membrane</location>
    </subcellularLocation>
</comment>
<comment type="caution">
    <text evidence="7">The sequence shown here is derived from an EMBL/GenBank/DDBJ whole genome shotgun (WGS) entry which is preliminary data.</text>
</comment>
<dbReference type="PANTHER" id="PTHR35791:SF1">
    <property type="entry name" value="UPF0754 MEMBRANE PROTEIN YHEB"/>
    <property type="match status" value="1"/>
</dbReference>
<feature type="transmembrane region" description="Helical" evidence="6">
    <location>
        <begin position="355"/>
        <end position="377"/>
    </location>
</feature>
<evidence type="ECO:0000256" key="1">
    <source>
        <dbReference type="ARBA" id="ARBA00004236"/>
    </source>
</evidence>
<evidence type="ECO:0000256" key="3">
    <source>
        <dbReference type="ARBA" id="ARBA00022692"/>
    </source>
</evidence>
<evidence type="ECO:0000256" key="4">
    <source>
        <dbReference type="ARBA" id="ARBA00022989"/>
    </source>
</evidence>
<feature type="transmembrane region" description="Helical" evidence="6">
    <location>
        <begin position="6"/>
        <end position="26"/>
    </location>
</feature>
<keyword evidence="5 6" id="KW-0472">Membrane</keyword>
<dbReference type="AlphaFoldDB" id="A0A917B3G6"/>
<dbReference type="GO" id="GO:0005886">
    <property type="term" value="C:plasma membrane"/>
    <property type="evidence" value="ECO:0007669"/>
    <property type="project" value="UniProtKB-SubCell"/>
</dbReference>
<keyword evidence="8" id="KW-1185">Reference proteome</keyword>
<proteinExistence type="inferred from homology"/>
<reference evidence="7" key="1">
    <citation type="journal article" date="2014" name="Int. J. Syst. Evol. Microbiol.">
        <title>Complete genome sequence of Corynebacterium casei LMG S-19264T (=DSM 44701T), isolated from a smear-ripened cheese.</title>
        <authorList>
            <consortium name="US DOE Joint Genome Institute (JGI-PGF)"/>
            <person name="Walter F."/>
            <person name="Albersmeier A."/>
            <person name="Kalinowski J."/>
            <person name="Ruckert C."/>
        </authorList>
    </citation>
    <scope>NUCLEOTIDE SEQUENCE</scope>
    <source>
        <strain evidence="7">CGMCC 1.12153</strain>
    </source>
</reference>
<dbReference type="Proteomes" id="UP000660110">
    <property type="component" value="Unassembled WGS sequence"/>
</dbReference>
<evidence type="ECO:0000256" key="6">
    <source>
        <dbReference type="SAM" id="Phobius"/>
    </source>
</evidence>
<dbReference type="RefSeq" id="WP_188376669.1">
    <property type="nucleotide sequence ID" value="NZ_BMEL01000001.1"/>
</dbReference>
<dbReference type="InterPro" id="IPR016991">
    <property type="entry name" value="UCP032178"/>
</dbReference>
<evidence type="ECO:0000256" key="2">
    <source>
        <dbReference type="ARBA" id="ARBA00008053"/>
    </source>
</evidence>